<dbReference type="InterPro" id="IPR036097">
    <property type="entry name" value="HisK_dim/P_sf"/>
</dbReference>
<evidence type="ECO:0000256" key="3">
    <source>
        <dbReference type="ARBA" id="ARBA00012438"/>
    </source>
</evidence>
<dbReference type="GO" id="GO:0005886">
    <property type="term" value="C:plasma membrane"/>
    <property type="evidence" value="ECO:0007669"/>
    <property type="project" value="TreeGrafter"/>
</dbReference>
<dbReference type="PROSITE" id="PS50885">
    <property type="entry name" value="HAMP"/>
    <property type="match status" value="1"/>
</dbReference>
<keyword evidence="11" id="KW-0902">Two-component regulatory system</keyword>
<keyword evidence="5 15" id="KW-0808">Transferase</keyword>
<comment type="catalytic activity">
    <reaction evidence="1">
        <text>ATP + protein L-histidine = ADP + protein N-phospho-L-histidine.</text>
        <dbReference type="EC" id="2.7.13.3"/>
    </reaction>
</comment>
<dbReference type="RefSeq" id="WP_085815973.1">
    <property type="nucleotide sequence ID" value="NZ_FWFU01000001.1"/>
</dbReference>
<evidence type="ECO:0000256" key="6">
    <source>
        <dbReference type="ARBA" id="ARBA00022692"/>
    </source>
</evidence>
<dbReference type="Gene3D" id="3.30.565.10">
    <property type="entry name" value="Histidine kinase-like ATPase, C-terminal domain"/>
    <property type="match status" value="1"/>
</dbReference>
<dbReference type="GO" id="GO:0005524">
    <property type="term" value="F:ATP binding"/>
    <property type="evidence" value="ECO:0007669"/>
    <property type="project" value="UniProtKB-KW"/>
</dbReference>
<organism evidence="15 16">
    <name type="scientific">Roseovarius halotolerans</name>
    <dbReference type="NCBI Taxonomy" id="505353"/>
    <lineage>
        <taxon>Bacteria</taxon>
        <taxon>Pseudomonadati</taxon>
        <taxon>Pseudomonadota</taxon>
        <taxon>Alphaproteobacteria</taxon>
        <taxon>Rhodobacterales</taxon>
        <taxon>Roseobacteraceae</taxon>
        <taxon>Roseovarius</taxon>
    </lineage>
</organism>
<dbReference type="EMBL" id="FWFU01000001">
    <property type="protein sequence ID" value="SLN13513.1"/>
    <property type="molecule type" value="Genomic_DNA"/>
</dbReference>
<dbReference type="InterPro" id="IPR050428">
    <property type="entry name" value="TCS_sensor_his_kinase"/>
</dbReference>
<dbReference type="CDD" id="cd00082">
    <property type="entry name" value="HisKA"/>
    <property type="match status" value="1"/>
</dbReference>
<evidence type="ECO:0000256" key="5">
    <source>
        <dbReference type="ARBA" id="ARBA00022679"/>
    </source>
</evidence>
<evidence type="ECO:0000313" key="15">
    <source>
        <dbReference type="EMBL" id="SLN13513.1"/>
    </source>
</evidence>
<protein>
    <recommendedName>
        <fullName evidence="3">histidine kinase</fullName>
        <ecNumber evidence="3">2.7.13.3</ecNumber>
    </recommendedName>
</protein>
<dbReference type="GO" id="GO:0000155">
    <property type="term" value="F:phosphorelay sensor kinase activity"/>
    <property type="evidence" value="ECO:0007669"/>
    <property type="project" value="InterPro"/>
</dbReference>
<dbReference type="Pfam" id="PF00512">
    <property type="entry name" value="HisKA"/>
    <property type="match status" value="1"/>
</dbReference>
<dbReference type="PANTHER" id="PTHR45436">
    <property type="entry name" value="SENSOR HISTIDINE KINASE YKOH"/>
    <property type="match status" value="1"/>
</dbReference>
<evidence type="ECO:0000256" key="9">
    <source>
        <dbReference type="ARBA" id="ARBA00022840"/>
    </source>
</evidence>
<accession>A0A1X6Y8K5</accession>
<dbReference type="SMART" id="SM00388">
    <property type="entry name" value="HisKA"/>
    <property type="match status" value="1"/>
</dbReference>
<dbReference type="Pfam" id="PF02518">
    <property type="entry name" value="HATPase_c"/>
    <property type="match status" value="1"/>
</dbReference>
<dbReference type="InterPro" id="IPR003594">
    <property type="entry name" value="HATPase_dom"/>
</dbReference>
<sequence>MSRPGTPSWSLKRRLTGRVLGLVIGGWLLTIVLATLVLDHEINEMFDEELHALVETTALYLDAVQRPVIARNIGVETNDGERILRIMPADGTMTPAPWPPVPADGFHDLQGWRILRKTTEGVAIEAAQSKAWRREEMLEAASALLVLALPLVGLLLWGLGRTVAETTAPVTALARQVGGRRPDDDTPIRAEGLPEELLPLASAFDGYLARIESVRRAERDFVANAAHELRTPLAAIRGRLEVSDDSDATATLPMIDALTRRVERLLQLARLDAGVAIGRGPTDLVRVLRLLIDEIRPLSPHPIRFDDGDVESLMICADADALAILLRNILENAVEHGTGEVRLRLSANGQLSIENPTDTHALPAARFARGSGSTGQGLGLSIIEALAKAMDITVSQRAGSGRLALDLRFPLAAQPG</sequence>
<comment type="subcellular location">
    <subcellularLocation>
        <location evidence="2">Membrane</location>
        <topology evidence="2">Multi-pass membrane protein</topology>
    </subcellularLocation>
</comment>
<evidence type="ECO:0000259" key="13">
    <source>
        <dbReference type="PROSITE" id="PS50109"/>
    </source>
</evidence>
<evidence type="ECO:0000256" key="2">
    <source>
        <dbReference type="ARBA" id="ARBA00004141"/>
    </source>
</evidence>
<proteinExistence type="predicted"/>
<reference evidence="15 16" key="1">
    <citation type="submission" date="2017-03" db="EMBL/GenBank/DDBJ databases">
        <authorList>
            <person name="Afonso C.L."/>
            <person name="Miller P.J."/>
            <person name="Scott M.A."/>
            <person name="Spackman E."/>
            <person name="Goraichik I."/>
            <person name="Dimitrov K.M."/>
            <person name="Suarez D.L."/>
            <person name="Swayne D.E."/>
        </authorList>
    </citation>
    <scope>NUCLEOTIDE SEQUENCE [LARGE SCALE GENOMIC DNA]</scope>
    <source>
        <strain evidence="15 16">CECT 8110</strain>
    </source>
</reference>
<dbReference type="InterPro" id="IPR003661">
    <property type="entry name" value="HisK_dim/P_dom"/>
</dbReference>
<dbReference type="InterPro" id="IPR005467">
    <property type="entry name" value="His_kinase_dom"/>
</dbReference>
<evidence type="ECO:0000256" key="12">
    <source>
        <dbReference type="SAM" id="Phobius"/>
    </source>
</evidence>
<gene>
    <name evidence="15" type="primary">qseC_1</name>
    <name evidence="15" type="ORF">ROH8110_00250</name>
</gene>
<dbReference type="SUPFAM" id="SSF47384">
    <property type="entry name" value="Homodimeric domain of signal transducing histidine kinase"/>
    <property type="match status" value="1"/>
</dbReference>
<dbReference type="SMART" id="SM00387">
    <property type="entry name" value="HATPase_c"/>
    <property type="match status" value="1"/>
</dbReference>
<dbReference type="EC" id="2.7.13.3" evidence="3"/>
<evidence type="ECO:0000259" key="14">
    <source>
        <dbReference type="PROSITE" id="PS50885"/>
    </source>
</evidence>
<keyword evidence="12" id="KW-0472">Membrane</keyword>
<dbReference type="AlphaFoldDB" id="A0A1X6Y8K5"/>
<keyword evidence="8" id="KW-0418">Kinase</keyword>
<evidence type="ECO:0000256" key="7">
    <source>
        <dbReference type="ARBA" id="ARBA00022741"/>
    </source>
</evidence>
<dbReference type="InterPro" id="IPR003660">
    <property type="entry name" value="HAMP_dom"/>
</dbReference>
<keyword evidence="9" id="KW-0067">ATP-binding</keyword>
<dbReference type="PROSITE" id="PS50109">
    <property type="entry name" value="HIS_KIN"/>
    <property type="match status" value="1"/>
</dbReference>
<dbReference type="Gene3D" id="1.10.287.130">
    <property type="match status" value="1"/>
</dbReference>
<name>A0A1X6Y8K5_9RHOB</name>
<feature type="transmembrane region" description="Helical" evidence="12">
    <location>
        <begin position="20"/>
        <end position="38"/>
    </location>
</feature>
<keyword evidence="10 12" id="KW-1133">Transmembrane helix</keyword>
<keyword evidence="6 12" id="KW-0812">Transmembrane</keyword>
<dbReference type="Proteomes" id="UP000193207">
    <property type="component" value="Unassembled WGS sequence"/>
</dbReference>
<dbReference type="InterPro" id="IPR036890">
    <property type="entry name" value="HATPase_C_sf"/>
</dbReference>
<keyword evidence="16" id="KW-1185">Reference proteome</keyword>
<evidence type="ECO:0000256" key="1">
    <source>
        <dbReference type="ARBA" id="ARBA00000085"/>
    </source>
</evidence>
<evidence type="ECO:0000313" key="16">
    <source>
        <dbReference type="Proteomes" id="UP000193207"/>
    </source>
</evidence>
<dbReference type="SUPFAM" id="SSF55874">
    <property type="entry name" value="ATPase domain of HSP90 chaperone/DNA topoisomerase II/histidine kinase"/>
    <property type="match status" value="1"/>
</dbReference>
<feature type="domain" description="Histidine kinase" evidence="13">
    <location>
        <begin position="224"/>
        <end position="413"/>
    </location>
</feature>
<evidence type="ECO:0000256" key="4">
    <source>
        <dbReference type="ARBA" id="ARBA00022553"/>
    </source>
</evidence>
<evidence type="ECO:0000256" key="8">
    <source>
        <dbReference type="ARBA" id="ARBA00022777"/>
    </source>
</evidence>
<evidence type="ECO:0000256" key="10">
    <source>
        <dbReference type="ARBA" id="ARBA00022989"/>
    </source>
</evidence>
<dbReference type="PANTHER" id="PTHR45436:SF14">
    <property type="entry name" value="SENSOR PROTEIN QSEC"/>
    <property type="match status" value="1"/>
</dbReference>
<keyword evidence="4" id="KW-0597">Phosphoprotein</keyword>
<keyword evidence="7" id="KW-0547">Nucleotide-binding</keyword>
<evidence type="ECO:0000256" key="11">
    <source>
        <dbReference type="ARBA" id="ARBA00023012"/>
    </source>
</evidence>
<dbReference type="OrthoDB" id="9809766at2"/>
<feature type="domain" description="HAMP" evidence="14">
    <location>
        <begin position="164"/>
        <end position="216"/>
    </location>
</feature>
<feature type="transmembrane region" description="Helical" evidence="12">
    <location>
        <begin position="140"/>
        <end position="159"/>
    </location>
</feature>